<dbReference type="GO" id="GO:0005737">
    <property type="term" value="C:cytoplasm"/>
    <property type="evidence" value="ECO:0007669"/>
    <property type="project" value="TreeGrafter"/>
</dbReference>
<keyword evidence="4" id="KW-1185">Reference proteome</keyword>
<dbReference type="InterPro" id="IPR005645">
    <property type="entry name" value="FSH-like_dom"/>
</dbReference>
<dbReference type="GO" id="GO:0005634">
    <property type="term" value="C:nucleus"/>
    <property type="evidence" value="ECO:0007669"/>
    <property type="project" value="TreeGrafter"/>
</dbReference>
<evidence type="ECO:0000259" key="2">
    <source>
        <dbReference type="Pfam" id="PF03959"/>
    </source>
</evidence>
<comment type="caution">
    <text evidence="3">The sequence shown here is derived from an EMBL/GenBank/DDBJ whole genome shotgun (WGS) entry which is preliminary data.</text>
</comment>
<dbReference type="OrthoDB" id="2094269at2759"/>
<dbReference type="Pfam" id="PF03959">
    <property type="entry name" value="FSH1"/>
    <property type="match status" value="1"/>
</dbReference>
<protein>
    <recommendedName>
        <fullName evidence="2">Serine hydrolase domain-containing protein</fullName>
    </recommendedName>
</protein>
<dbReference type="Proteomes" id="UP000696280">
    <property type="component" value="Unassembled WGS sequence"/>
</dbReference>
<dbReference type="SUPFAM" id="SSF53474">
    <property type="entry name" value="alpha/beta-Hydrolases"/>
    <property type="match status" value="1"/>
</dbReference>
<evidence type="ECO:0000256" key="1">
    <source>
        <dbReference type="ARBA" id="ARBA00022801"/>
    </source>
</evidence>
<proteinExistence type="predicted"/>
<dbReference type="GO" id="GO:0019748">
    <property type="term" value="P:secondary metabolic process"/>
    <property type="evidence" value="ECO:0007669"/>
    <property type="project" value="TreeGrafter"/>
</dbReference>
<dbReference type="AlphaFoldDB" id="A0A9N9PX72"/>
<organism evidence="3 4">
    <name type="scientific">Hymenoscyphus fraxineus</name>
    <dbReference type="NCBI Taxonomy" id="746836"/>
    <lineage>
        <taxon>Eukaryota</taxon>
        <taxon>Fungi</taxon>
        <taxon>Dikarya</taxon>
        <taxon>Ascomycota</taxon>
        <taxon>Pezizomycotina</taxon>
        <taxon>Leotiomycetes</taxon>
        <taxon>Helotiales</taxon>
        <taxon>Helotiaceae</taxon>
        <taxon>Hymenoscyphus</taxon>
    </lineage>
</organism>
<dbReference type="Gene3D" id="3.40.50.1820">
    <property type="entry name" value="alpha/beta hydrolase"/>
    <property type="match status" value="1"/>
</dbReference>
<dbReference type="InterPro" id="IPR050593">
    <property type="entry name" value="LovG"/>
</dbReference>
<reference evidence="3" key="1">
    <citation type="submission" date="2021-07" db="EMBL/GenBank/DDBJ databases">
        <authorList>
            <person name="Durling M."/>
        </authorList>
    </citation>
    <scope>NUCLEOTIDE SEQUENCE</scope>
</reference>
<sequence length="220" mass="24239">MHFLCLHGMGTNSSVFEMQTAAVRYNLGDHHTFDFVEGTIPVPIAPELEGILSPDDDYFAYFDPENLETCRKALVDISTIVETDGPYDGVIAFSQGAALANTYIVNRIWQDPSGQVMDPVFKCAIYFSGGLPADPLAMKDGLLRLLDFSIDGQVIEIPTACIWGQNDLEYPPKLAALCYEGSREIFVHNGGHEVPASDDAAVTTCVKLIRRTIDRALHRQ</sequence>
<dbReference type="PANTHER" id="PTHR48070">
    <property type="entry name" value="ESTERASE OVCA2"/>
    <property type="match status" value="1"/>
</dbReference>
<dbReference type="EMBL" id="CAJVRL010000078">
    <property type="protein sequence ID" value="CAG8957352.1"/>
    <property type="molecule type" value="Genomic_DNA"/>
</dbReference>
<accession>A0A9N9PX72</accession>
<name>A0A9N9PX72_9HELO</name>
<dbReference type="PANTHER" id="PTHR48070:SF7">
    <property type="entry name" value="SERINE HYDROLASE FSH DOMAIN-CONTAINING PROTEIN-RELATED"/>
    <property type="match status" value="1"/>
</dbReference>
<evidence type="ECO:0000313" key="3">
    <source>
        <dbReference type="EMBL" id="CAG8957352.1"/>
    </source>
</evidence>
<dbReference type="GO" id="GO:0016787">
    <property type="term" value="F:hydrolase activity"/>
    <property type="evidence" value="ECO:0007669"/>
    <property type="project" value="UniProtKB-KW"/>
</dbReference>
<feature type="domain" description="Serine hydrolase" evidence="2">
    <location>
        <begin position="2"/>
        <end position="200"/>
    </location>
</feature>
<keyword evidence="1" id="KW-0378">Hydrolase</keyword>
<gene>
    <name evidence="3" type="ORF">HYFRA_00010778</name>
</gene>
<evidence type="ECO:0000313" key="4">
    <source>
        <dbReference type="Proteomes" id="UP000696280"/>
    </source>
</evidence>
<dbReference type="InterPro" id="IPR029058">
    <property type="entry name" value="AB_hydrolase_fold"/>
</dbReference>